<dbReference type="PRINTS" id="PR00695">
    <property type="entry name" value="CUNO2RDTASE"/>
</dbReference>
<evidence type="ECO:0000259" key="16">
    <source>
        <dbReference type="Pfam" id="PF07732"/>
    </source>
</evidence>
<keyword evidence="8" id="KW-0677">Repeat</keyword>
<dbReference type="PANTHER" id="PTHR11709">
    <property type="entry name" value="MULTI-COPPER OXIDASE"/>
    <property type="match status" value="1"/>
</dbReference>
<feature type="binding site" description="type 1 copper site" evidence="12">
    <location>
        <position position="157"/>
    </location>
    <ligand>
        <name>Cu cation</name>
        <dbReference type="ChEBI" id="CHEBI:23378"/>
        <label>1</label>
    </ligand>
</feature>
<dbReference type="EC" id="1.7.2.1" evidence="5"/>
<evidence type="ECO:0000256" key="4">
    <source>
        <dbReference type="ARBA" id="ARBA00011233"/>
    </source>
</evidence>
<gene>
    <name evidence="17" type="ORF">EFBL_0113</name>
</gene>
<dbReference type="AlphaFoldDB" id="A0A292YJE4"/>
<dbReference type="InterPro" id="IPR045087">
    <property type="entry name" value="Cu-oxidase_fam"/>
</dbReference>
<organism evidence="17 18">
    <name type="scientific">Effusibacillus lacus</name>
    <dbReference type="NCBI Taxonomy" id="1348429"/>
    <lineage>
        <taxon>Bacteria</taxon>
        <taxon>Bacillati</taxon>
        <taxon>Bacillota</taxon>
        <taxon>Bacilli</taxon>
        <taxon>Bacillales</taxon>
        <taxon>Alicyclobacillaceae</taxon>
        <taxon>Effusibacillus</taxon>
    </lineage>
</organism>
<dbReference type="PROSITE" id="PS51257">
    <property type="entry name" value="PROKAR_LIPOPROTEIN"/>
    <property type="match status" value="1"/>
</dbReference>
<dbReference type="Pfam" id="PF07732">
    <property type="entry name" value="Cu-oxidase_3"/>
    <property type="match status" value="1"/>
</dbReference>
<feature type="domain" description="Plastocyanin-like" evidence="15">
    <location>
        <begin position="202"/>
        <end position="319"/>
    </location>
</feature>
<dbReference type="OrthoDB" id="9757546at2"/>
<dbReference type="SUPFAM" id="SSF49503">
    <property type="entry name" value="Cupredoxins"/>
    <property type="match status" value="2"/>
</dbReference>
<dbReference type="InterPro" id="IPR001287">
    <property type="entry name" value="NO2-reductase_Cu"/>
</dbReference>
<evidence type="ECO:0000313" key="18">
    <source>
        <dbReference type="Proteomes" id="UP000217785"/>
    </source>
</evidence>
<feature type="binding site" description="type 1 copper site" evidence="12">
    <location>
        <position position="165"/>
    </location>
    <ligand>
        <name>Cu cation</name>
        <dbReference type="ChEBI" id="CHEBI:23378"/>
        <label>1</label>
    </ligand>
</feature>
<evidence type="ECO:0000256" key="8">
    <source>
        <dbReference type="ARBA" id="ARBA00022737"/>
    </source>
</evidence>
<comment type="similarity">
    <text evidence="3">Belongs to the multicopper oxidase family.</text>
</comment>
<evidence type="ECO:0000256" key="11">
    <source>
        <dbReference type="ARBA" id="ARBA00049340"/>
    </source>
</evidence>
<dbReference type="PANTHER" id="PTHR11709:SF394">
    <property type="entry name" value="FI03373P-RELATED"/>
    <property type="match status" value="1"/>
</dbReference>
<feature type="binding site" description="type 1 copper site" evidence="12">
    <location>
        <position position="156"/>
    </location>
    <ligand>
        <name>Cu cation</name>
        <dbReference type="ChEBI" id="CHEBI:23378"/>
        <label>1</label>
    </ligand>
</feature>
<feature type="region of interest" description="Disordered" evidence="13">
    <location>
        <begin position="22"/>
        <end position="46"/>
    </location>
</feature>
<feature type="chain" id="PRO_5038924268" description="Copper-containing nitrite reductase" evidence="14">
    <location>
        <begin position="22"/>
        <end position="333"/>
    </location>
</feature>
<evidence type="ECO:0000256" key="1">
    <source>
        <dbReference type="ARBA" id="ARBA00001960"/>
    </source>
</evidence>
<evidence type="ECO:0000256" key="6">
    <source>
        <dbReference type="ARBA" id="ARBA00017290"/>
    </source>
</evidence>
<feature type="domain" description="Plastocyanin-like" evidence="16">
    <location>
        <begin position="74"/>
        <end position="180"/>
    </location>
</feature>
<proteinExistence type="inferred from homology"/>
<comment type="caution">
    <text evidence="17">The sequence shown here is derived from an EMBL/GenBank/DDBJ whole genome shotgun (WGS) entry which is preliminary data.</text>
</comment>
<feature type="binding site" description="type 1 copper site" evidence="12">
    <location>
        <position position="122"/>
    </location>
    <ligand>
        <name>Cu cation</name>
        <dbReference type="ChEBI" id="CHEBI:23378"/>
        <label>1</label>
    </ligand>
</feature>
<sequence>MKALALLILTGALLAGCSAQTGDTNVAQSNQNSKPAPTNMNLHEGINQPPVPVIVKRTGDHEVYVEMTSQITDLEIAPGVKYKAWTFNGTAPGPVIKVKEGDTIKFKMKNLDPKVPHSMDFHAVHASPSKDFADIHPNEEGVFTYPAMTPGVFMYHCGTKPVLLHIANGMYGTIIVEPKDGYPTDKEINREFIITQSEFYKENDLNDMTNGVPSYVLFNGKHPDLSKPFYAKVGDKVRIYFNNVGPNEVSSFHVVGTTFDTVYVDGNPKNVLNGLQAYTVPASGGLVVEFRVLKEGTYPIVTHQFNHVQKGALAKLIVTADGNPPQTADKSSH</sequence>
<accession>A0A292YJE4</accession>
<reference evidence="18" key="1">
    <citation type="submission" date="2017-07" db="EMBL/GenBank/DDBJ databases">
        <title>Draft genome sequence of Effusibacillus lacus strain skLN1.</title>
        <authorList>
            <person name="Watanabe M."/>
            <person name="Kojima H."/>
            <person name="Fukui M."/>
        </authorList>
    </citation>
    <scope>NUCLEOTIDE SEQUENCE [LARGE SCALE GENOMIC DNA]</scope>
    <source>
        <strain evidence="18">skLN1</strain>
    </source>
</reference>
<keyword evidence="18" id="KW-1185">Reference proteome</keyword>
<dbReference type="EMBL" id="BDUF01000003">
    <property type="protein sequence ID" value="GAX88504.1"/>
    <property type="molecule type" value="Genomic_DNA"/>
</dbReference>
<evidence type="ECO:0000256" key="14">
    <source>
        <dbReference type="SAM" id="SignalP"/>
    </source>
</evidence>
<keyword evidence="10 12" id="KW-0186">Copper</keyword>
<keyword evidence="9" id="KW-0560">Oxidoreductase</keyword>
<dbReference type="Pfam" id="PF07731">
    <property type="entry name" value="Cu-oxidase_2"/>
    <property type="match status" value="1"/>
</dbReference>
<name>A0A292YJE4_9BACL</name>
<comment type="cofactor">
    <cofactor evidence="2 12">
        <name>Cu(2+)</name>
        <dbReference type="ChEBI" id="CHEBI:29036"/>
    </cofactor>
</comment>
<evidence type="ECO:0000256" key="7">
    <source>
        <dbReference type="ARBA" id="ARBA00022723"/>
    </source>
</evidence>
<evidence type="ECO:0000256" key="3">
    <source>
        <dbReference type="ARBA" id="ARBA00010609"/>
    </source>
</evidence>
<comment type="cofactor">
    <cofactor evidence="1 12">
        <name>Cu(+)</name>
        <dbReference type="ChEBI" id="CHEBI:49552"/>
    </cofactor>
</comment>
<dbReference type="InterPro" id="IPR008972">
    <property type="entry name" value="Cupredoxin"/>
</dbReference>
<keyword evidence="14" id="KW-0732">Signal</keyword>
<evidence type="ECO:0000256" key="10">
    <source>
        <dbReference type="ARBA" id="ARBA00023008"/>
    </source>
</evidence>
<evidence type="ECO:0000256" key="9">
    <source>
        <dbReference type="ARBA" id="ARBA00023002"/>
    </source>
</evidence>
<dbReference type="RefSeq" id="WP_096180224.1">
    <property type="nucleotide sequence ID" value="NZ_BDUF01000003.1"/>
</dbReference>
<feature type="compositionally biased region" description="Polar residues" evidence="13">
    <location>
        <begin position="22"/>
        <end position="41"/>
    </location>
</feature>
<feature type="signal peptide" evidence="14">
    <location>
        <begin position="1"/>
        <end position="21"/>
    </location>
</feature>
<dbReference type="InterPro" id="IPR011706">
    <property type="entry name" value="Cu-oxidase_C"/>
</dbReference>
<evidence type="ECO:0000256" key="5">
    <source>
        <dbReference type="ARBA" id="ARBA00011882"/>
    </source>
</evidence>
<feature type="binding site" description="type 1 copper site" evidence="12">
    <location>
        <position position="170"/>
    </location>
    <ligand>
        <name>Cu cation</name>
        <dbReference type="ChEBI" id="CHEBI:23378"/>
        <label>1</label>
    </ligand>
</feature>
<dbReference type="Proteomes" id="UP000217785">
    <property type="component" value="Unassembled WGS sequence"/>
</dbReference>
<dbReference type="GO" id="GO:0050421">
    <property type="term" value="F:nitrite reductase (NO-forming) activity"/>
    <property type="evidence" value="ECO:0007669"/>
    <property type="project" value="UniProtKB-EC"/>
</dbReference>
<evidence type="ECO:0000313" key="17">
    <source>
        <dbReference type="EMBL" id="GAX88504.1"/>
    </source>
</evidence>
<evidence type="ECO:0000256" key="13">
    <source>
        <dbReference type="SAM" id="MobiDB-lite"/>
    </source>
</evidence>
<evidence type="ECO:0000256" key="12">
    <source>
        <dbReference type="PIRSR" id="PIRSR601287-1"/>
    </source>
</evidence>
<feature type="binding site" description="type 1 copper site" evidence="12">
    <location>
        <position position="303"/>
    </location>
    <ligand>
        <name>Cu cation</name>
        <dbReference type="ChEBI" id="CHEBI:23378"/>
        <label>1</label>
    </ligand>
</feature>
<comment type="catalytic activity">
    <reaction evidence="11">
        <text>nitric oxide + Fe(III)-[cytochrome c] + H2O = Fe(II)-[cytochrome c] + nitrite + 2 H(+)</text>
        <dbReference type="Rhea" id="RHEA:15233"/>
        <dbReference type="Rhea" id="RHEA-COMP:10350"/>
        <dbReference type="Rhea" id="RHEA-COMP:14399"/>
        <dbReference type="ChEBI" id="CHEBI:15377"/>
        <dbReference type="ChEBI" id="CHEBI:15378"/>
        <dbReference type="ChEBI" id="CHEBI:16301"/>
        <dbReference type="ChEBI" id="CHEBI:16480"/>
        <dbReference type="ChEBI" id="CHEBI:29033"/>
        <dbReference type="ChEBI" id="CHEBI:29034"/>
        <dbReference type="EC" id="1.7.2.1"/>
    </reaction>
</comment>
<comment type="subunit">
    <text evidence="4">Homotrimer.</text>
</comment>
<dbReference type="InterPro" id="IPR011707">
    <property type="entry name" value="Cu-oxidase-like_N"/>
</dbReference>
<protein>
    <recommendedName>
        <fullName evidence="6">Copper-containing nitrite reductase</fullName>
        <ecNumber evidence="5">1.7.2.1</ecNumber>
    </recommendedName>
</protein>
<evidence type="ECO:0000256" key="2">
    <source>
        <dbReference type="ARBA" id="ARBA00001973"/>
    </source>
</evidence>
<evidence type="ECO:0000259" key="15">
    <source>
        <dbReference type="Pfam" id="PF07731"/>
    </source>
</evidence>
<dbReference type="CDD" id="cd04208">
    <property type="entry name" value="CuRO_2_CuNIR"/>
    <property type="match status" value="1"/>
</dbReference>
<dbReference type="Gene3D" id="2.60.40.420">
    <property type="entry name" value="Cupredoxins - blue copper proteins"/>
    <property type="match status" value="2"/>
</dbReference>
<feature type="binding site" description="type 1 copper site" evidence="12">
    <location>
        <position position="117"/>
    </location>
    <ligand>
        <name>Cu cation</name>
        <dbReference type="ChEBI" id="CHEBI:23378"/>
        <label>1</label>
    </ligand>
</feature>
<dbReference type="CDD" id="cd11020">
    <property type="entry name" value="CuRO_1_CuNIR"/>
    <property type="match status" value="1"/>
</dbReference>
<keyword evidence="7 12" id="KW-0479">Metal-binding</keyword>
<dbReference type="GO" id="GO:0005507">
    <property type="term" value="F:copper ion binding"/>
    <property type="evidence" value="ECO:0007669"/>
    <property type="project" value="InterPro"/>
</dbReference>